<dbReference type="AlphaFoldDB" id="A0AA86STZ8"/>
<sequence>MSINTTLNSNLEISPRSGRSKSAEGLGVHSTIAKSRAANSLFSPPYGYRNLSNLYWSSGKGHPLLLRSSAICPLKALPCLVLVGKGRAELWMLSPFLGE</sequence>
<feature type="region of interest" description="Disordered" evidence="1">
    <location>
        <begin position="1"/>
        <end position="25"/>
    </location>
</feature>
<evidence type="ECO:0000313" key="2">
    <source>
        <dbReference type="EMBL" id="CAJ1965078.1"/>
    </source>
</evidence>
<name>A0AA86STZ8_9FABA</name>
<reference evidence="2" key="1">
    <citation type="submission" date="2023-10" db="EMBL/GenBank/DDBJ databases">
        <authorList>
            <person name="Domelevo Entfellner J.-B."/>
        </authorList>
    </citation>
    <scope>NUCLEOTIDE SEQUENCE</scope>
</reference>
<gene>
    <name evidence="2" type="ORF">AYBTSS11_LOCUS20651</name>
</gene>
<accession>A0AA86STZ8</accession>
<evidence type="ECO:0000256" key="1">
    <source>
        <dbReference type="SAM" id="MobiDB-lite"/>
    </source>
</evidence>
<keyword evidence="3" id="KW-1185">Reference proteome</keyword>
<dbReference type="EMBL" id="OY731403">
    <property type="protein sequence ID" value="CAJ1965078.1"/>
    <property type="molecule type" value="Genomic_DNA"/>
</dbReference>
<feature type="compositionally biased region" description="Polar residues" evidence="1">
    <location>
        <begin position="1"/>
        <end position="12"/>
    </location>
</feature>
<organism evidence="2 3">
    <name type="scientific">Sphenostylis stenocarpa</name>
    <dbReference type="NCBI Taxonomy" id="92480"/>
    <lineage>
        <taxon>Eukaryota</taxon>
        <taxon>Viridiplantae</taxon>
        <taxon>Streptophyta</taxon>
        <taxon>Embryophyta</taxon>
        <taxon>Tracheophyta</taxon>
        <taxon>Spermatophyta</taxon>
        <taxon>Magnoliopsida</taxon>
        <taxon>eudicotyledons</taxon>
        <taxon>Gunneridae</taxon>
        <taxon>Pentapetalae</taxon>
        <taxon>rosids</taxon>
        <taxon>fabids</taxon>
        <taxon>Fabales</taxon>
        <taxon>Fabaceae</taxon>
        <taxon>Papilionoideae</taxon>
        <taxon>50 kb inversion clade</taxon>
        <taxon>NPAAA clade</taxon>
        <taxon>indigoferoid/millettioid clade</taxon>
        <taxon>Phaseoleae</taxon>
        <taxon>Sphenostylis</taxon>
    </lineage>
</organism>
<evidence type="ECO:0000313" key="3">
    <source>
        <dbReference type="Proteomes" id="UP001189624"/>
    </source>
</evidence>
<protein>
    <submittedName>
        <fullName evidence="2">Uncharacterized protein</fullName>
    </submittedName>
</protein>
<proteinExistence type="predicted"/>
<dbReference type="Gramene" id="rna-AYBTSS11_LOCUS20651">
    <property type="protein sequence ID" value="CAJ1965078.1"/>
    <property type="gene ID" value="gene-AYBTSS11_LOCUS20651"/>
</dbReference>
<dbReference type="Proteomes" id="UP001189624">
    <property type="component" value="Chromosome 6"/>
</dbReference>